<keyword evidence="1" id="KW-1133">Transmembrane helix</keyword>
<accession>A0AA39ZPU3</accession>
<sequence>MGQNLSLQEKFADTSGAVFAKEDQMNSIILGIAWAGSVYGIGMIWCAVTLLSRWSGREQDRDPNLFSVLAAFVLSTGWPMIMLYFAMSSR</sequence>
<reference evidence="2" key="1">
    <citation type="submission" date="2023-06" db="EMBL/GenBank/DDBJ databases">
        <title>Genome-scale phylogeny and comparative genomics of the fungal order Sordariales.</title>
        <authorList>
            <consortium name="Lawrence Berkeley National Laboratory"/>
            <person name="Hensen N."/>
            <person name="Bonometti L."/>
            <person name="Westerberg I."/>
            <person name="Brannstrom I.O."/>
            <person name="Guillou S."/>
            <person name="Cros-Aarteil S."/>
            <person name="Calhoun S."/>
            <person name="Haridas S."/>
            <person name="Kuo A."/>
            <person name="Mondo S."/>
            <person name="Pangilinan J."/>
            <person name="Riley R."/>
            <person name="Labutti K."/>
            <person name="Andreopoulos B."/>
            <person name="Lipzen A."/>
            <person name="Chen C."/>
            <person name="Yanf M."/>
            <person name="Daum C."/>
            <person name="Ng V."/>
            <person name="Clum A."/>
            <person name="Steindorff A."/>
            <person name="Ohm R."/>
            <person name="Martin F."/>
            <person name="Silar P."/>
            <person name="Natvig D."/>
            <person name="Lalanne C."/>
            <person name="Gautier V."/>
            <person name="Ament-Velasquez S.L."/>
            <person name="Kruys A."/>
            <person name="Hutchinson M.I."/>
            <person name="Powell A.J."/>
            <person name="Barry K."/>
            <person name="Miller A.N."/>
            <person name="Grigoriev I.V."/>
            <person name="Debuchy R."/>
            <person name="Gladieux P."/>
            <person name="Thoren M.H."/>
            <person name="Johannesson H."/>
        </authorList>
    </citation>
    <scope>NUCLEOTIDE SEQUENCE</scope>
    <source>
        <strain evidence="2">CBS 540.89</strain>
    </source>
</reference>
<keyword evidence="1" id="KW-0472">Membrane</keyword>
<name>A0AA39ZPU3_9PEZI</name>
<dbReference type="Proteomes" id="UP001172159">
    <property type="component" value="Unassembled WGS sequence"/>
</dbReference>
<keyword evidence="1" id="KW-0812">Transmembrane</keyword>
<dbReference type="AlphaFoldDB" id="A0AA39ZPU3"/>
<gene>
    <name evidence="2" type="ORF">B0T21DRAFT_300539</name>
</gene>
<comment type="caution">
    <text evidence="2">The sequence shown here is derived from an EMBL/GenBank/DDBJ whole genome shotgun (WGS) entry which is preliminary data.</text>
</comment>
<evidence type="ECO:0000313" key="2">
    <source>
        <dbReference type="EMBL" id="KAK0701396.1"/>
    </source>
</evidence>
<keyword evidence="3" id="KW-1185">Reference proteome</keyword>
<proteinExistence type="predicted"/>
<evidence type="ECO:0000256" key="1">
    <source>
        <dbReference type="SAM" id="Phobius"/>
    </source>
</evidence>
<feature type="transmembrane region" description="Helical" evidence="1">
    <location>
        <begin position="28"/>
        <end position="52"/>
    </location>
</feature>
<evidence type="ECO:0000313" key="3">
    <source>
        <dbReference type="Proteomes" id="UP001172159"/>
    </source>
</evidence>
<protein>
    <submittedName>
        <fullName evidence="2">Uncharacterized protein</fullName>
    </submittedName>
</protein>
<dbReference type="EMBL" id="JAUKTV010000029">
    <property type="protein sequence ID" value="KAK0701396.1"/>
    <property type="molecule type" value="Genomic_DNA"/>
</dbReference>
<organism evidence="2 3">
    <name type="scientific">Apiosordaria backusii</name>
    <dbReference type="NCBI Taxonomy" id="314023"/>
    <lineage>
        <taxon>Eukaryota</taxon>
        <taxon>Fungi</taxon>
        <taxon>Dikarya</taxon>
        <taxon>Ascomycota</taxon>
        <taxon>Pezizomycotina</taxon>
        <taxon>Sordariomycetes</taxon>
        <taxon>Sordariomycetidae</taxon>
        <taxon>Sordariales</taxon>
        <taxon>Lasiosphaeriaceae</taxon>
        <taxon>Apiosordaria</taxon>
    </lineage>
</organism>
<feature type="transmembrane region" description="Helical" evidence="1">
    <location>
        <begin position="64"/>
        <end position="87"/>
    </location>
</feature>